<protein>
    <submittedName>
        <fullName evidence="2">FkbM family methyltransferase</fullName>
    </submittedName>
</protein>
<dbReference type="InterPro" id="IPR006342">
    <property type="entry name" value="FkbM_mtfrase"/>
</dbReference>
<comment type="caution">
    <text evidence="2">The sequence shown here is derived from an EMBL/GenBank/DDBJ whole genome shotgun (WGS) entry which is preliminary data.</text>
</comment>
<keyword evidence="2" id="KW-0808">Transferase</keyword>
<dbReference type="SUPFAM" id="SSF53335">
    <property type="entry name" value="S-adenosyl-L-methionine-dependent methyltransferases"/>
    <property type="match status" value="1"/>
</dbReference>
<keyword evidence="3" id="KW-1185">Reference proteome</keyword>
<dbReference type="RefSeq" id="WP_184393689.1">
    <property type="nucleotide sequence ID" value="NZ_BAAAJD010000119.1"/>
</dbReference>
<evidence type="ECO:0000259" key="1">
    <source>
        <dbReference type="Pfam" id="PF05050"/>
    </source>
</evidence>
<dbReference type="GO" id="GO:0008168">
    <property type="term" value="F:methyltransferase activity"/>
    <property type="evidence" value="ECO:0007669"/>
    <property type="project" value="UniProtKB-KW"/>
</dbReference>
<feature type="domain" description="Methyltransferase FkbM" evidence="1">
    <location>
        <begin position="43"/>
        <end position="217"/>
    </location>
</feature>
<gene>
    <name evidence="2" type="ORF">HDA36_003789</name>
</gene>
<reference evidence="2 3" key="1">
    <citation type="submission" date="2020-08" db="EMBL/GenBank/DDBJ databases">
        <title>Sequencing the genomes of 1000 actinobacteria strains.</title>
        <authorList>
            <person name="Klenk H.-P."/>
        </authorList>
    </citation>
    <scope>NUCLEOTIDE SEQUENCE [LARGE SCALE GENOMIC DNA]</scope>
    <source>
        <strain evidence="2 3">DSM 44551</strain>
    </source>
</reference>
<dbReference type="GO" id="GO:0032259">
    <property type="term" value="P:methylation"/>
    <property type="evidence" value="ECO:0007669"/>
    <property type="project" value="UniProtKB-KW"/>
</dbReference>
<dbReference type="Proteomes" id="UP000572635">
    <property type="component" value="Unassembled WGS sequence"/>
</dbReference>
<dbReference type="AlphaFoldDB" id="A0A7W8VF41"/>
<evidence type="ECO:0000313" key="2">
    <source>
        <dbReference type="EMBL" id="MBB5433705.1"/>
    </source>
</evidence>
<dbReference type="Gene3D" id="3.40.50.150">
    <property type="entry name" value="Vaccinia Virus protein VP39"/>
    <property type="match status" value="1"/>
</dbReference>
<dbReference type="NCBIfam" id="TIGR01444">
    <property type="entry name" value="fkbM_fam"/>
    <property type="match status" value="1"/>
</dbReference>
<proteinExistence type="predicted"/>
<keyword evidence="2" id="KW-0489">Methyltransferase</keyword>
<dbReference type="InterPro" id="IPR029063">
    <property type="entry name" value="SAM-dependent_MTases_sf"/>
</dbReference>
<dbReference type="PANTHER" id="PTHR34203:SF15">
    <property type="entry name" value="SLL1173 PROTEIN"/>
    <property type="match status" value="1"/>
</dbReference>
<accession>A0A7W8VF41</accession>
<organism evidence="2 3">
    <name type="scientific">Nocardiopsis composta</name>
    <dbReference type="NCBI Taxonomy" id="157465"/>
    <lineage>
        <taxon>Bacteria</taxon>
        <taxon>Bacillati</taxon>
        <taxon>Actinomycetota</taxon>
        <taxon>Actinomycetes</taxon>
        <taxon>Streptosporangiales</taxon>
        <taxon>Nocardiopsidaceae</taxon>
        <taxon>Nocardiopsis</taxon>
    </lineage>
</organism>
<dbReference type="PANTHER" id="PTHR34203">
    <property type="entry name" value="METHYLTRANSFERASE, FKBM FAMILY PROTEIN"/>
    <property type="match status" value="1"/>
</dbReference>
<dbReference type="Pfam" id="PF05050">
    <property type="entry name" value="Methyltransf_21"/>
    <property type="match status" value="1"/>
</dbReference>
<evidence type="ECO:0000313" key="3">
    <source>
        <dbReference type="Proteomes" id="UP000572635"/>
    </source>
</evidence>
<dbReference type="EMBL" id="JACHDB010000001">
    <property type="protein sequence ID" value="MBB5433705.1"/>
    <property type="molecule type" value="Genomic_DNA"/>
</dbReference>
<name>A0A7W8VF41_9ACTN</name>
<sequence>MGAGIRRAAAHRVLGGLGRWVSFVEAEMAGLRRVVRPGDVCLDVGAEYGLYSYALSHLAGERGEVHAFEPQPGPFRVIGAGAAALGCANVRRHRLALGARERESAMSVPVRRGLPVHGRAFVTDGASGKGPNEEFAGERVVPVSVRTVDGLVDSGVLDRVDFVKADVEGAEPLVLEGAEKTLERYRPALLLEIEDRHLAKYGRSADGLAAWLRERGYAMQAWSRTGWRPVRRVVPQRRNYLFRAG</sequence>
<dbReference type="InterPro" id="IPR052514">
    <property type="entry name" value="SAM-dependent_MTase"/>
</dbReference>